<evidence type="ECO:0000256" key="5">
    <source>
        <dbReference type="ARBA" id="ARBA00023136"/>
    </source>
</evidence>
<dbReference type="AlphaFoldDB" id="A0A6P6XTU9"/>
<dbReference type="InterPro" id="IPR050911">
    <property type="entry name" value="DRAM/TMEM150_Autophagy_Mod"/>
</dbReference>
<evidence type="ECO:0000256" key="2">
    <source>
        <dbReference type="ARBA" id="ARBA00006565"/>
    </source>
</evidence>
<dbReference type="PANTHER" id="PTHR21324">
    <property type="entry name" value="FASTING-INDUCIBLE INTEGRAL MEMBRANE PROTEIN TM6P1-RELATED"/>
    <property type="match status" value="1"/>
</dbReference>
<dbReference type="RefSeq" id="XP_027196857.1">
    <property type="nucleotide sequence ID" value="XM_027341056.1"/>
</dbReference>
<evidence type="ECO:0000256" key="1">
    <source>
        <dbReference type="ARBA" id="ARBA00004127"/>
    </source>
</evidence>
<dbReference type="Pfam" id="PF10277">
    <property type="entry name" value="Frag1"/>
    <property type="match status" value="1"/>
</dbReference>
<sequence length="307" mass="35086">MANWTNTLDTIEPETISETFTTDNTTTGLTGSKKRTFKKKLPYNIIPKKSIKRHLWLIPFINGIIIIFTSFVPFISTIPNGSVYPIWPFVNETGSVIPVAKYFSTFLDVIAALTIFVGIIIYKQIHYYAWELQQRFELDQPKDDKKINSLQSSRKIIMVTSILMSIGLVIIGNFRKIQNLNGHMIGVTIFLPSGIIYCFALVCIYLIIDSYGIQSSPTMIIVIIMINLSSTICCIVSAVLSTSEQHKSIWQYYKYDNELRLQWNSTMSGYSLHVLGDVCQWISLSTFGPLNIAIGRRFKMFQRWDCI</sequence>
<keyword evidence="3" id="KW-0812">Transmembrane</keyword>
<dbReference type="InterPro" id="IPR019402">
    <property type="entry name" value="CWH43_N"/>
</dbReference>
<feature type="domain" description="CWH43-like N-terminal" evidence="6">
    <location>
        <begin position="55"/>
        <end position="287"/>
    </location>
</feature>
<accession>A0A6P6XTU9</accession>
<dbReference type="GO" id="GO:0012505">
    <property type="term" value="C:endomembrane system"/>
    <property type="evidence" value="ECO:0007669"/>
    <property type="project" value="UniProtKB-SubCell"/>
</dbReference>
<comment type="similarity">
    <text evidence="2">Belongs to the DRAM/TMEM150 family.</text>
</comment>
<dbReference type="PANTHER" id="PTHR21324:SF2">
    <property type="entry name" value="EG:22E5.9 PROTEIN"/>
    <property type="match status" value="1"/>
</dbReference>
<dbReference type="OrthoDB" id="191706at2759"/>
<evidence type="ECO:0000259" key="6">
    <source>
        <dbReference type="Pfam" id="PF10277"/>
    </source>
</evidence>
<protein>
    <submittedName>
        <fullName evidence="8">DNA damage-regulated autophagy modulator protein 2-like</fullName>
    </submittedName>
</protein>
<evidence type="ECO:0000313" key="8">
    <source>
        <dbReference type="RefSeq" id="XP_027196857.1"/>
    </source>
</evidence>
<keyword evidence="5" id="KW-0472">Membrane</keyword>
<dbReference type="Proteomes" id="UP000515146">
    <property type="component" value="Unplaced"/>
</dbReference>
<proteinExistence type="inferred from homology"/>
<dbReference type="InParanoid" id="A0A6P6XTU9"/>
<evidence type="ECO:0000313" key="7">
    <source>
        <dbReference type="Proteomes" id="UP000515146"/>
    </source>
</evidence>
<keyword evidence="7" id="KW-1185">Reference proteome</keyword>
<keyword evidence="4" id="KW-1133">Transmembrane helix</keyword>
<gene>
    <name evidence="8" type="primary">LOC113791295</name>
</gene>
<dbReference type="KEGG" id="dpte:113791295"/>
<reference evidence="8" key="1">
    <citation type="submission" date="2025-08" db="UniProtKB">
        <authorList>
            <consortium name="RefSeq"/>
        </authorList>
    </citation>
    <scope>IDENTIFICATION</scope>
    <source>
        <strain evidence="8">Airmid</strain>
    </source>
</reference>
<evidence type="ECO:0000256" key="3">
    <source>
        <dbReference type="ARBA" id="ARBA00022692"/>
    </source>
</evidence>
<organism evidence="7 8">
    <name type="scientific">Dermatophagoides pteronyssinus</name>
    <name type="common">European house dust mite</name>
    <dbReference type="NCBI Taxonomy" id="6956"/>
    <lineage>
        <taxon>Eukaryota</taxon>
        <taxon>Metazoa</taxon>
        <taxon>Ecdysozoa</taxon>
        <taxon>Arthropoda</taxon>
        <taxon>Chelicerata</taxon>
        <taxon>Arachnida</taxon>
        <taxon>Acari</taxon>
        <taxon>Acariformes</taxon>
        <taxon>Sarcoptiformes</taxon>
        <taxon>Astigmata</taxon>
        <taxon>Psoroptidia</taxon>
        <taxon>Analgoidea</taxon>
        <taxon>Pyroglyphidae</taxon>
        <taxon>Dermatophagoidinae</taxon>
        <taxon>Dermatophagoides</taxon>
    </lineage>
</organism>
<name>A0A6P6XTU9_DERPT</name>
<dbReference type="GeneID" id="113791295"/>
<evidence type="ECO:0000256" key="4">
    <source>
        <dbReference type="ARBA" id="ARBA00022989"/>
    </source>
</evidence>
<comment type="subcellular location">
    <subcellularLocation>
        <location evidence="1">Endomembrane system</location>
        <topology evidence="1">Multi-pass membrane protein</topology>
    </subcellularLocation>
</comment>